<proteinExistence type="predicted"/>
<dbReference type="InterPro" id="IPR016040">
    <property type="entry name" value="NAD(P)-bd_dom"/>
</dbReference>
<organism evidence="3 4">
    <name type="scientific">Candidatus Methylacidithermus pantelleriae</name>
    <dbReference type="NCBI Taxonomy" id="2744239"/>
    <lineage>
        <taxon>Bacteria</taxon>
        <taxon>Pseudomonadati</taxon>
        <taxon>Verrucomicrobiota</taxon>
        <taxon>Methylacidiphilae</taxon>
        <taxon>Methylacidiphilales</taxon>
        <taxon>Methylacidiphilaceae</taxon>
        <taxon>Candidatus Methylacidithermus</taxon>
    </lineage>
</organism>
<dbReference type="InterPro" id="IPR036291">
    <property type="entry name" value="NAD(P)-bd_dom_sf"/>
</dbReference>
<feature type="region of interest" description="Disordered" evidence="1">
    <location>
        <begin position="81"/>
        <end position="101"/>
    </location>
</feature>
<dbReference type="SUPFAM" id="SSF51735">
    <property type="entry name" value="NAD(P)-binding Rossmann-fold domains"/>
    <property type="match status" value="1"/>
</dbReference>
<sequence length="101" mass="10447">MRVFLAGATGAIASRLVPLLVSAGHDVIAMRRLAPKAGQLRTAGATPVVADALDPEAVIRVVKAATFDAIVHGAHGNPAQLAHPVVRSGLRDNQPPAHERP</sequence>
<evidence type="ECO:0000259" key="2">
    <source>
        <dbReference type="Pfam" id="PF13460"/>
    </source>
</evidence>
<evidence type="ECO:0000313" key="4">
    <source>
        <dbReference type="Proteomes" id="UP000663859"/>
    </source>
</evidence>
<reference evidence="3" key="1">
    <citation type="submission" date="2021-02" db="EMBL/GenBank/DDBJ databases">
        <authorList>
            <person name="Cremers G."/>
            <person name="Picone N."/>
        </authorList>
    </citation>
    <scope>NUCLEOTIDE SEQUENCE</scope>
    <source>
        <strain evidence="3">PQ17</strain>
    </source>
</reference>
<accession>A0A8J2BNR3</accession>
<keyword evidence="4" id="KW-1185">Reference proteome</keyword>
<protein>
    <submittedName>
        <fullName evidence="3">NAD-dependent epimerase/dehydratase</fullName>
    </submittedName>
</protein>
<comment type="caution">
    <text evidence="3">The sequence shown here is derived from an EMBL/GenBank/DDBJ whole genome shotgun (WGS) entry which is preliminary data.</text>
</comment>
<name>A0A8J2BNR3_9BACT</name>
<dbReference type="AlphaFoldDB" id="A0A8J2BNR3"/>
<dbReference type="Gene3D" id="3.40.50.720">
    <property type="entry name" value="NAD(P)-binding Rossmann-like Domain"/>
    <property type="match status" value="1"/>
</dbReference>
<dbReference type="Proteomes" id="UP000663859">
    <property type="component" value="Unassembled WGS sequence"/>
</dbReference>
<dbReference type="RefSeq" id="WP_214096366.1">
    <property type="nucleotide sequence ID" value="NZ_CAJNOB010000023.1"/>
</dbReference>
<gene>
    <name evidence="3" type="ORF">MPNT_30146</name>
</gene>
<dbReference type="EMBL" id="CAJNOB010000023">
    <property type="protein sequence ID" value="CAF0699166.1"/>
    <property type="molecule type" value="Genomic_DNA"/>
</dbReference>
<dbReference type="Pfam" id="PF13460">
    <property type="entry name" value="NAD_binding_10"/>
    <property type="match status" value="1"/>
</dbReference>
<evidence type="ECO:0000256" key="1">
    <source>
        <dbReference type="SAM" id="MobiDB-lite"/>
    </source>
</evidence>
<feature type="domain" description="NAD(P)-binding" evidence="2">
    <location>
        <begin position="7"/>
        <end position="77"/>
    </location>
</feature>
<evidence type="ECO:0000313" key="3">
    <source>
        <dbReference type="EMBL" id="CAF0699166.1"/>
    </source>
</evidence>